<dbReference type="EMBL" id="LT960611">
    <property type="protein sequence ID" value="SON49959.1"/>
    <property type="molecule type" value="Genomic_DNA"/>
</dbReference>
<protein>
    <recommendedName>
        <fullName evidence="2">Type II/III secretion system secretin-like domain-containing protein</fullName>
    </recommendedName>
</protein>
<evidence type="ECO:0000259" key="2">
    <source>
        <dbReference type="Pfam" id="PF00263"/>
    </source>
</evidence>
<dbReference type="Proteomes" id="UP000235828">
    <property type="component" value="Chromosome A"/>
</dbReference>
<evidence type="ECO:0000313" key="3">
    <source>
        <dbReference type="EMBL" id="SON49959.1"/>
    </source>
</evidence>
<evidence type="ECO:0000313" key="4">
    <source>
        <dbReference type="Proteomes" id="UP000235828"/>
    </source>
</evidence>
<organism evidence="3 4">
    <name type="scientific">Vibrio tapetis subsp. tapetis</name>
    <dbReference type="NCBI Taxonomy" id="1671868"/>
    <lineage>
        <taxon>Bacteria</taxon>
        <taxon>Pseudomonadati</taxon>
        <taxon>Pseudomonadota</taxon>
        <taxon>Gammaproteobacteria</taxon>
        <taxon>Vibrionales</taxon>
        <taxon>Vibrionaceae</taxon>
        <taxon>Vibrio</taxon>
    </lineage>
</organism>
<dbReference type="GO" id="GO:0009306">
    <property type="term" value="P:protein secretion"/>
    <property type="evidence" value="ECO:0007669"/>
    <property type="project" value="InterPro"/>
</dbReference>
<gene>
    <name evidence="3" type="ORF">VTAP4600_A1980</name>
</gene>
<sequence length="301" mass="32743">MVTATNGYLNRLKINAPTQVNIRIRIAEVSKQVKENFGFQWNYLNKSFASGYKKVAISDNSIITENLFKGANVDPLRPIEDIVGMVDILAEENLVTVLAEPNLTATTGETASFLAGGEVPQVISGGSDGSASISYRPFGVLLAVTPTIMSNNRIALKVKTEISDLSSANSVVTDGIVQQGFDIRRAETSVELASGQSFALAGLIKRRVNDDLQHLPWVNQIPVLGRLFESSQFKNSESELVIIASAHLVEPTRAPLALPTDNLHLSSPFERLIFGRSLKPIEAYQKPPQAIASEAFKGFEF</sequence>
<dbReference type="Pfam" id="PF00263">
    <property type="entry name" value="Secretin"/>
    <property type="match status" value="1"/>
</dbReference>
<dbReference type="PANTHER" id="PTHR30332:SF17">
    <property type="entry name" value="TYPE IV PILIATION SYSTEM PROTEIN DR_0774-RELATED"/>
    <property type="match status" value="1"/>
</dbReference>
<dbReference type="GO" id="GO:0015627">
    <property type="term" value="C:type II protein secretion system complex"/>
    <property type="evidence" value="ECO:0007669"/>
    <property type="project" value="TreeGrafter"/>
</dbReference>
<feature type="domain" description="Type II/III secretion system secretin-like" evidence="2">
    <location>
        <begin position="89"/>
        <end position="249"/>
    </location>
</feature>
<name>A0A2N8ZDG5_9VIBR</name>
<dbReference type="RefSeq" id="WP_102522536.1">
    <property type="nucleotide sequence ID" value="NZ_LT960611.1"/>
</dbReference>
<dbReference type="PANTHER" id="PTHR30332">
    <property type="entry name" value="PROBABLE GENERAL SECRETION PATHWAY PROTEIN D"/>
    <property type="match status" value="1"/>
</dbReference>
<dbReference type="InterPro" id="IPR004846">
    <property type="entry name" value="T2SS/T3SS_dom"/>
</dbReference>
<dbReference type="InterPro" id="IPR050810">
    <property type="entry name" value="Bact_Secretion_Sys_Channel"/>
</dbReference>
<dbReference type="KEGG" id="vta:A1980"/>
<dbReference type="OrthoDB" id="9775455at2"/>
<accession>A0A2N8ZDG5</accession>
<dbReference type="PRINTS" id="PR00811">
    <property type="entry name" value="BCTERIALGSPD"/>
</dbReference>
<dbReference type="InterPro" id="IPR001775">
    <property type="entry name" value="GspD/PilQ"/>
</dbReference>
<evidence type="ECO:0000256" key="1">
    <source>
        <dbReference type="RuleBase" id="RU004003"/>
    </source>
</evidence>
<comment type="similarity">
    <text evidence="1">Belongs to the bacterial secretin family.</text>
</comment>
<reference evidence="3 4" key="1">
    <citation type="submission" date="2017-10" db="EMBL/GenBank/DDBJ databases">
        <authorList>
            <person name="Banno H."/>
            <person name="Chua N.-H."/>
        </authorList>
    </citation>
    <scope>NUCLEOTIDE SEQUENCE [LARGE SCALE GENOMIC DNA]</scope>
    <source>
        <strain evidence="3">Vibrio tapetis CECT4600</strain>
    </source>
</reference>
<dbReference type="AlphaFoldDB" id="A0A2N8ZDG5"/>
<proteinExistence type="inferred from homology"/>
<keyword evidence="4" id="KW-1185">Reference proteome</keyword>